<feature type="transmembrane region" description="Helical" evidence="1">
    <location>
        <begin position="382"/>
        <end position="404"/>
    </location>
</feature>
<feature type="transmembrane region" description="Helical" evidence="1">
    <location>
        <begin position="225"/>
        <end position="244"/>
    </location>
</feature>
<name>A0A4P9IYH3_9GAMM</name>
<feature type="transmembrane region" description="Helical" evidence="1">
    <location>
        <begin position="195"/>
        <end position="213"/>
    </location>
</feature>
<feature type="transmembrane region" description="Helical" evidence="1">
    <location>
        <begin position="164"/>
        <end position="183"/>
    </location>
</feature>
<reference evidence="2 3" key="1">
    <citation type="submission" date="2019-05" db="EMBL/GenBank/DDBJ databases">
        <title>Complete genome sequence of Pseudoalteromonas sp. 16-SW-7(T) isolated from the Okhotsk Sea, Russia.</title>
        <authorList>
            <person name="Nguyen T.H."/>
            <person name="Nedashkovskaya O.I."/>
            <person name="Kim S.-G."/>
        </authorList>
    </citation>
    <scope>NUCLEOTIDE SEQUENCE [LARGE SCALE GENOMIC DNA]</scope>
    <source>
        <strain evidence="2 3">16-SW-7</strain>
    </source>
</reference>
<feature type="transmembrane region" description="Helical" evidence="1">
    <location>
        <begin position="356"/>
        <end position="376"/>
    </location>
</feature>
<proteinExistence type="predicted"/>
<keyword evidence="2" id="KW-0378">Hydrolase</keyword>
<keyword evidence="2" id="KW-0645">Protease</keyword>
<dbReference type="GO" id="GO:0006508">
    <property type="term" value="P:proteolysis"/>
    <property type="evidence" value="ECO:0007669"/>
    <property type="project" value="UniProtKB-KW"/>
</dbReference>
<accession>A0A4P9IYH3</accession>
<evidence type="ECO:0000256" key="1">
    <source>
        <dbReference type="SAM" id="Phobius"/>
    </source>
</evidence>
<gene>
    <name evidence="2" type="ORF">FFU37_01125</name>
</gene>
<keyword evidence="1" id="KW-0812">Transmembrane</keyword>
<dbReference type="KEGG" id="pdv:FFU37_01125"/>
<feature type="transmembrane region" description="Helical" evidence="1">
    <location>
        <begin position="326"/>
        <end position="344"/>
    </location>
</feature>
<keyword evidence="2" id="KW-0482">Metalloprotease</keyword>
<dbReference type="EMBL" id="CP040558">
    <property type="protein sequence ID" value="QCU73148.1"/>
    <property type="molecule type" value="Genomic_DNA"/>
</dbReference>
<keyword evidence="1" id="KW-0472">Membrane</keyword>
<dbReference type="PANTHER" id="PTHR36844">
    <property type="entry name" value="PROTEASE PRSW"/>
    <property type="match status" value="1"/>
</dbReference>
<dbReference type="AlphaFoldDB" id="A0A4P9IYH3"/>
<evidence type="ECO:0000313" key="3">
    <source>
        <dbReference type="Proteomes" id="UP000310065"/>
    </source>
</evidence>
<dbReference type="GO" id="GO:0008237">
    <property type="term" value="F:metallopeptidase activity"/>
    <property type="evidence" value="ECO:0007669"/>
    <property type="project" value="UniProtKB-KW"/>
</dbReference>
<dbReference type="GeneID" id="88774231"/>
<evidence type="ECO:0000313" key="2">
    <source>
        <dbReference type="EMBL" id="QCU73148.1"/>
    </source>
</evidence>
<keyword evidence="1" id="KW-1133">Transmembrane helix</keyword>
<feature type="transmembrane region" description="Helical" evidence="1">
    <location>
        <begin position="286"/>
        <end position="306"/>
    </location>
</feature>
<protein>
    <submittedName>
        <fullName evidence="2">PrsW family intramembrane metalloprotease</fullName>
    </submittedName>
</protein>
<dbReference type="RefSeq" id="WP_138488506.1">
    <property type="nucleotide sequence ID" value="NZ_CP040558.1"/>
</dbReference>
<dbReference type="PANTHER" id="PTHR36844:SF1">
    <property type="entry name" value="PROTEASE PRSW"/>
    <property type="match status" value="1"/>
</dbReference>
<organism evidence="2 3">
    <name type="scientific">Pseudoalteromonas distincta</name>
    <dbReference type="NCBI Taxonomy" id="77608"/>
    <lineage>
        <taxon>Bacteria</taxon>
        <taxon>Pseudomonadati</taxon>
        <taxon>Pseudomonadota</taxon>
        <taxon>Gammaproteobacteria</taxon>
        <taxon>Alteromonadales</taxon>
        <taxon>Pseudoalteromonadaceae</taxon>
        <taxon>Pseudoalteromonas</taxon>
    </lineage>
</organism>
<sequence length="424" mass="47685">MMACTYKLVFKGDIAPDKSRGKAVNEFASLFNISIAKAEQYFNGRSYVLKKGLSHEKAQYMSEMMLEAGIICYVMGDKNASNRFSSKGDVIAKKTLFQNRATLSQHVTSFAGTTDLADFNIKLLFSDVFKKRNDEELEEYYSVGTMTTTPDINEITSEFPRPWLFIRLFGLMLLTYFGFIYSFEYWENIKLLPGLIFVGTFAMPLSVLVFFFETNVPRNVSLIKVFKLVLQGGILSLIFSLLMFQLTSDLNWLGPPVAGLAEEPGKLIALLLIANAVRYPYILNGLLFGAAVGCGFGSFESAGYAFEILLSQNYTSMIDNINLRGVLSPFGHIIWTGMIGAALWKVKQGRPFMISMLFEYTFVRVFLIATLSHMLWNSGDWLLPWIIKASFISVVGWIVIFSYINEGVLELKSLKNNATSEESV</sequence>
<dbReference type="Pfam" id="PF13367">
    <property type="entry name" value="PrsW-protease"/>
    <property type="match status" value="1"/>
</dbReference>
<dbReference type="Proteomes" id="UP000310065">
    <property type="component" value="Chromosome L1"/>
</dbReference>
<dbReference type="InterPro" id="IPR026898">
    <property type="entry name" value="PrsW"/>
</dbReference>